<sequence>MMKKTFAVPAFALLACLLPGCVVDSTTEVEDGIEMPGASPASAPVDTTIATLEMSGGRVVFVDEGDGVGFWEIGNVDISSLLDEPNASALEVFLALAPEGTPVPSRLVEHHAEVVARTGTVPAVPRKLAPMFVMPEVQYFTNESFGNHGSGVNCWGWAGAGTYTASTGYGSFNLSTFQSGFLANSQITGSAIMVSNGADTLYSVTSSMGENGGERETAWGHEREMAICASKAVRWGQPGSCNGNGVLVNVTLYRTNASGTFVAESTIELNAFGEGARFRSNATNTGGGARKYKIAAVFNAENDTSPTADTECQDQAAVVWRSKHTGGDIGGGG</sequence>
<feature type="chain" id="PRO_5045997830" description="Lipoprotein" evidence="1">
    <location>
        <begin position="25"/>
        <end position="333"/>
    </location>
</feature>
<organism evidence="2 3">
    <name type="scientific">Polyangium sorediatum</name>
    <dbReference type="NCBI Taxonomy" id="889274"/>
    <lineage>
        <taxon>Bacteria</taxon>
        <taxon>Pseudomonadati</taxon>
        <taxon>Myxococcota</taxon>
        <taxon>Polyangia</taxon>
        <taxon>Polyangiales</taxon>
        <taxon>Polyangiaceae</taxon>
        <taxon>Polyangium</taxon>
    </lineage>
</organism>
<evidence type="ECO:0000256" key="1">
    <source>
        <dbReference type="SAM" id="SignalP"/>
    </source>
</evidence>
<dbReference type="PROSITE" id="PS51257">
    <property type="entry name" value="PROKAR_LIPOPROTEIN"/>
    <property type="match status" value="1"/>
</dbReference>
<dbReference type="RefSeq" id="WP_136971634.1">
    <property type="nucleotide sequence ID" value="NZ_JARZHI010000064.1"/>
</dbReference>
<accession>A0ABT6P523</accession>
<evidence type="ECO:0000313" key="3">
    <source>
        <dbReference type="Proteomes" id="UP001160301"/>
    </source>
</evidence>
<proteinExistence type="predicted"/>
<evidence type="ECO:0000313" key="2">
    <source>
        <dbReference type="EMBL" id="MDI1435726.1"/>
    </source>
</evidence>
<feature type="signal peptide" evidence="1">
    <location>
        <begin position="1"/>
        <end position="24"/>
    </location>
</feature>
<keyword evidence="1" id="KW-0732">Signal</keyword>
<reference evidence="2 3" key="1">
    <citation type="submission" date="2023-04" db="EMBL/GenBank/DDBJ databases">
        <title>The genome sequence of Polyangium sorediatum DSM14670.</title>
        <authorList>
            <person name="Zhang X."/>
        </authorList>
    </citation>
    <scope>NUCLEOTIDE SEQUENCE [LARGE SCALE GENOMIC DNA]</scope>
    <source>
        <strain evidence="2 3">DSM 14670</strain>
    </source>
</reference>
<dbReference type="Proteomes" id="UP001160301">
    <property type="component" value="Unassembled WGS sequence"/>
</dbReference>
<protein>
    <recommendedName>
        <fullName evidence="4">Lipoprotein</fullName>
    </recommendedName>
</protein>
<dbReference type="EMBL" id="JARZHI010000064">
    <property type="protein sequence ID" value="MDI1435726.1"/>
    <property type="molecule type" value="Genomic_DNA"/>
</dbReference>
<evidence type="ECO:0008006" key="4">
    <source>
        <dbReference type="Google" id="ProtNLM"/>
    </source>
</evidence>
<name>A0ABT6P523_9BACT</name>
<keyword evidence="3" id="KW-1185">Reference proteome</keyword>
<comment type="caution">
    <text evidence="2">The sequence shown here is derived from an EMBL/GenBank/DDBJ whole genome shotgun (WGS) entry which is preliminary data.</text>
</comment>
<gene>
    <name evidence="2" type="ORF">QHF89_39850</name>
</gene>